<dbReference type="Gene3D" id="3.90.1150.10">
    <property type="entry name" value="Aspartate Aminotransferase, domain 1"/>
    <property type="match status" value="1"/>
</dbReference>
<evidence type="ECO:0000256" key="2">
    <source>
        <dbReference type="ARBA" id="ARBA00006376"/>
    </source>
</evidence>
<dbReference type="InterPro" id="IPR015421">
    <property type="entry name" value="PyrdxlP-dep_Trfase_major"/>
</dbReference>
<dbReference type="InterPro" id="IPR049943">
    <property type="entry name" value="Ser_HO-MeTrfase-like"/>
</dbReference>
<dbReference type="GO" id="GO:0008168">
    <property type="term" value="F:methyltransferase activity"/>
    <property type="evidence" value="ECO:0007669"/>
    <property type="project" value="UniProtKB-KW"/>
</dbReference>
<dbReference type="NCBIfam" id="NF000586">
    <property type="entry name" value="PRK00011.1"/>
    <property type="match status" value="1"/>
</dbReference>
<name>A0A2G9ZDX2_9BACT</name>
<comment type="cofactor">
    <cofactor evidence="1 6 7">
        <name>pyridoxal 5'-phosphate</name>
        <dbReference type="ChEBI" id="CHEBI:597326"/>
    </cofactor>
</comment>
<evidence type="ECO:0000256" key="1">
    <source>
        <dbReference type="ARBA" id="ARBA00001933"/>
    </source>
</evidence>
<comment type="pathway">
    <text evidence="6">One-carbon metabolism; tetrahydrofolate interconversion.</text>
</comment>
<dbReference type="HAMAP" id="MF_00051">
    <property type="entry name" value="SHMT"/>
    <property type="match status" value="1"/>
</dbReference>
<proteinExistence type="inferred from homology"/>
<dbReference type="PROSITE" id="PS00096">
    <property type="entry name" value="SHMT"/>
    <property type="match status" value="1"/>
</dbReference>
<keyword evidence="5 6" id="KW-0663">Pyridoxal phosphate</keyword>
<dbReference type="InterPro" id="IPR039429">
    <property type="entry name" value="SHMT-like_dom"/>
</dbReference>
<reference evidence="9 10" key="1">
    <citation type="submission" date="2017-09" db="EMBL/GenBank/DDBJ databases">
        <title>Depth-based differentiation of microbial function through sediment-hosted aquifers and enrichment of novel symbionts in the deep terrestrial subsurface.</title>
        <authorList>
            <person name="Probst A.J."/>
            <person name="Ladd B."/>
            <person name="Jarett J.K."/>
            <person name="Geller-Mcgrath D.E."/>
            <person name="Sieber C.M."/>
            <person name="Emerson J.B."/>
            <person name="Anantharaman K."/>
            <person name="Thomas B.C."/>
            <person name="Malmstrom R."/>
            <person name="Stieglmeier M."/>
            <person name="Klingl A."/>
            <person name="Woyke T."/>
            <person name="Ryan C.M."/>
            <person name="Banfield J.F."/>
        </authorList>
    </citation>
    <scope>NUCLEOTIDE SEQUENCE [LARGE SCALE GENOMIC DNA]</scope>
    <source>
        <strain evidence="9">CG23_combo_of_CG06-09_8_20_14_all_37_87_8</strain>
    </source>
</reference>
<organism evidence="9 10">
    <name type="scientific">bacterium (Candidatus Gribaldobacteria) CG23_combo_of_CG06-09_8_20_14_all_37_87_8</name>
    <dbReference type="NCBI Taxonomy" id="2014278"/>
    <lineage>
        <taxon>Bacteria</taxon>
        <taxon>Candidatus Gribaldobacteria</taxon>
    </lineage>
</organism>
<evidence type="ECO:0000313" key="10">
    <source>
        <dbReference type="Proteomes" id="UP000230447"/>
    </source>
</evidence>
<dbReference type="UniPathway" id="UPA00288">
    <property type="reaction ID" value="UER01023"/>
</dbReference>
<keyword evidence="6" id="KW-0028">Amino-acid biosynthesis</keyword>
<dbReference type="InterPro" id="IPR001085">
    <property type="entry name" value="Ser_HO-MeTrfase"/>
</dbReference>
<comment type="pathway">
    <text evidence="6">Amino-acid biosynthesis; glycine biosynthesis; glycine from L-serine: step 1/1.</text>
</comment>
<dbReference type="PANTHER" id="PTHR11680:SF35">
    <property type="entry name" value="SERINE HYDROXYMETHYLTRANSFERASE 1"/>
    <property type="match status" value="1"/>
</dbReference>
<dbReference type="InterPro" id="IPR019798">
    <property type="entry name" value="Ser_HO-MeTrfase_PLP_BS"/>
</dbReference>
<gene>
    <name evidence="6 9" type="primary">glyA</name>
    <name evidence="9" type="ORF">COX24_04055</name>
</gene>
<dbReference type="GO" id="GO:0035999">
    <property type="term" value="P:tetrahydrofolate interconversion"/>
    <property type="evidence" value="ECO:0007669"/>
    <property type="project" value="UniProtKB-UniRule"/>
</dbReference>
<evidence type="ECO:0000259" key="8">
    <source>
        <dbReference type="Pfam" id="PF00464"/>
    </source>
</evidence>
<feature type="binding site" evidence="6">
    <location>
        <position position="119"/>
    </location>
    <ligand>
        <name>(6S)-5,6,7,8-tetrahydrofolate</name>
        <dbReference type="ChEBI" id="CHEBI:57453"/>
    </ligand>
</feature>
<dbReference type="Pfam" id="PF00464">
    <property type="entry name" value="SHMT"/>
    <property type="match status" value="1"/>
</dbReference>
<comment type="function">
    <text evidence="6">Catalyzes the reversible interconversion of serine and glycine with tetrahydrofolate (THF) serving as the one-carbon carrier. This reaction serves as the major source of one-carbon groups required for the biosynthesis of purines, thymidylate, methionine, and other important biomolecules. Also exhibits THF-independent aldolase activity toward beta-hydroxyamino acids, producing glycine and aldehydes, via a retro-aldol mechanism.</text>
</comment>
<feature type="site" description="Plays an important role in substrate specificity" evidence="6">
    <location>
        <position position="226"/>
    </location>
</feature>
<comment type="subcellular location">
    <subcellularLocation>
        <location evidence="6">Cytoplasm</location>
    </subcellularLocation>
</comment>
<dbReference type="PANTHER" id="PTHR11680">
    <property type="entry name" value="SERINE HYDROXYMETHYLTRANSFERASE"/>
    <property type="match status" value="1"/>
</dbReference>
<sequence>MQKQFLQQADPEIANLVEKETKRQEETLMLIPSENHSSLAVKSAVGSVLQDKYCEGYPFKRYYQGQENFDQIETICQERAKSAFKVPFCNVQALSGAPANLAVYFALLETGDKIMGLRLDQGGHISHGLKVNFSGKFFKPFFYGLSENGLIDYEALEEVALKEKPKMIIAGVTSYPMALDFSRFAQIADKIGAWLLGDVSHVAGLILGGVYPDPAPYCHIITTTTHKTLRGPRGALIMATEKGLQKDPELAEKINKAIFPGLQGGPHMNNIAGIAVALKEAQSPKFKEYANQVVKNAKALALAFKEKGVKLCSGGTETHLLLIDLRNFDILGNTAAQALEVAGIVLNRNGIPFDPNPPFYPSGIRLGTPAITSRGMKEVEMELIADFIAQGLRALKETKNKLGFSLEEEKKKIAREQIISQTPVLEEMKVKVKKLCSLFPIKVSY</sequence>
<feature type="binding site" evidence="6">
    <location>
        <begin position="123"/>
        <end position="125"/>
    </location>
    <ligand>
        <name>(6S)-5,6,7,8-tetrahydrofolate</name>
        <dbReference type="ChEBI" id="CHEBI:57453"/>
    </ligand>
</feature>
<dbReference type="UniPathway" id="UPA00193"/>
<dbReference type="GO" id="GO:0005737">
    <property type="term" value="C:cytoplasm"/>
    <property type="evidence" value="ECO:0007669"/>
    <property type="project" value="UniProtKB-SubCell"/>
</dbReference>
<dbReference type="InterPro" id="IPR015422">
    <property type="entry name" value="PyrdxlP-dep_Trfase_small"/>
</dbReference>
<keyword evidence="9" id="KW-0489">Methyltransferase</keyword>
<dbReference type="Gene3D" id="3.40.640.10">
    <property type="entry name" value="Type I PLP-dependent aspartate aminotransferase-like (Major domain)"/>
    <property type="match status" value="1"/>
</dbReference>
<comment type="subunit">
    <text evidence="6">Homodimer.</text>
</comment>
<dbReference type="GO" id="GO:0019264">
    <property type="term" value="P:glycine biosynthetic process from serine"/>
    <property type="evidence" value="ECO:0007669"/>
    <property type="project" value="UniProtKB-UniRule"/>
</dbReference>
<dbReference type="GO" id="GO:0030170">
    <property type="term" value="F:pyridoxal phosphate binding"/>
    <property type="evidence" value="ECO:0007669"/>
    <property type="project" value="UniProtKB-UniRule"/>
</dbReference>
<comment type="catalytic activity">
    <reaction evidence="6">
        <text>(6R)-5,10-methylene-5,6,7,8-tetrahydrofolate + glycine + H2O = (6S)-5,6,7,8-tetrahydrofolate + L-serine</text>
        <dbReference type="Rhea" id="RHEA:15481"/>
        <dbReference type="ChEBI" id="CHEBI:15377"/>
        <dbReference type="ChEBI" id="CHEBI:15636"/>
        <dbReference type="ChEBI" id="CHEBI:33384"/>
        <dbReference type="ChEBI" id="CHEBI:57305"/>
        <dbReference type="ChEBI" id="CHEBI:57453"/>
        <dbReference type="EC" id="2.1.2.1"/>
    </reaction>
</comment>
<dbReference type="CDD" id="cd00378">
    <property type="entry name" value="SHMT"/>
    <property type="match status" value="1"/>
</dbReference>
<keyword evidence="6" id="KW-0963">Cytoplasm</keyword>
<dbReference type="Proteomes" id="UP000230447">
    <property type="component" value="Unassembled WGS sequence"/>
</dbReference>
<comment type="caution">
    <text evidence="6">Lacks conserved residue(s) required for the propagation of feature annotation.</text>
</comment>
<feature type="domain" description="Serine hydroxymethyltransferase-like" evidence="8">
    <location>
        <begin position="6"/>
        <end position="388"/>
    </location>
</feature>
<dbReference type="EC" id="2.1.2.1" evidence="6"/>
<keyword evidence="4 6" id="KW-0808">Transferase</keyword>
<evidence type="ECO:0000256" key="5">
    <source>
        <dbReference type="ARBA" id="ARBA00022898"/>
    </source>
</evidence>
<evidence type="ECO:0000256" key="7">
    <source>
        <dbReference type="PIRSR" id="PIRSR000412-50"/>
    </source>
</evidence>
<dbReference type="GO" id="GO:0004372">
    <property type="term" value="F:glycine hydroxymethyltransferase activity"/>
    <property type="evidence" value="ECO:0007669"/>
    <property type="project" value="UniProtKB-UniRule"/>
</dbReference>
<keyword evidence="3 6" id="KW-0554">One-carbon metabolism</keyword>
<dbReference type="InterPro" id="IPR015424">
    <property type="entry name" value="PyrdxlP-dep_Trfase"/>
</dbReference>
<dbReference type="PIRSF" id="PIRSF000412">
    <property type="entry name" value="SHMT"/>
    <property type="match status" value="1"/>
</dbReference>
<dbReference type="GO" id="GO:0032259">
    <property type="term" value="P:methylation"/>
    <property type="evidence" value="ECO:0007669"/>
    <property type="project" value="UniProtKB-KW"/>
</dbReference>
<dbReference type="AlphaFoldDB" id="A0A2G9ZDX2"/>
<evidence type="ECO:0000256" key="4">
    <source>
        <dbReference type="ARBA" id="ARBA00022679"/>
    </source>
</evidence>
<comment type="similarity">
    <text evidence="2 6">Belongs to the SHMT family.</text>
</comment>
<feature type="modified residue" description="N6-(pyridoxal phosphate)lysine" evidence="6 7">
    <location>
        <position position="227"/>
    </location>
</feature>
<dbReference type="EMBL" id="PCSB01000086">
    <property type="protein sequence ID" value="PIP31354.1"/>
    <property type="molecule type" value="Genomic_DNA"/>
</dbReference>
<accession>A0A2G9ZDX2</accession>
<evidence type="ECO:0000313" key="9">
    <source>
        <dbReference type="EMBL" id="PIP31354.1"/>
    </source>
</evidence>
<protein>
    <recommendedName>
        <fullName evidence="6">Serine hydroxymethyltransferase</fullName>
        <shortName evidence="6">SHMT</shortName>
        <shortName evidence="6">Serine methylase</shortName>
        <ecNumber evidence="6">2.1.2.1</ecNumber>
    </recommendedName>
</protein>
<evidence type="ECO:0000256" key="6">
    <source>
        <dbReference type="HAMAP-Rule" id="MF_00051"/>
    </source>
</evidence>
<dbReference type="SUPFAM" id="SSF53383">
    <property type="entry name" value="PLP-dependent transferases"/>
    <property type="match status" value="1"/>
</dbReference>
<evidence type="ECO:0000256" key="3">
    <source>
        <dbReference type="ARBA" id="ARBA00022563"/>
    </source>
</evidence>
<comment type="caution">
    <text evidence="9">The sequence shown here is derived from an EMBL/GenBank/DDBJ whole genome shotgun (WGS) entry which is preliminary data.</text>
</comment>